<dbReference type="SMART" id="SM00066">
    <property type="entry name" value="GAL4"/>
    <property type="match status" value="1"/>
</dbReference>
<comment type="subcellular location">
    <subcellularLocation>
        <location evidence="1">Nucleus</location>
    </subcellularLocation>
</comment>
<evidence type="ECO:0000256" key="3">
    <source>
        <dbReference type="SAM" id="MobiDB-lite"/>
    </source>
</evidence>
<dbReference type="Proteomes" id="UP000298030">
    <property type="component" value="Unassembled WGS sequence"/>
</dbReference>
<name>A0A4Y7SZL2_COPMI</name>
<dbReference type="PROSITE" id="PS00463">
    <property type="entry name" value="ZN2_CY6_FUNGAL_1"/>
    <property type="match status" value="1"/>
</dbReference>
<dbReference type="STRING" id="71717.A0A4Y7SZL2"/>
<accession>A0A4Y7SZL2</accession>
<dbReference type="PANTHER" id="PTHR37534">
    <property type="entry name" value="TRANSCRIPTIONAL ACTIVATOR PROTEIN UGA3"/>
    <property type="match status" value="1"/>
</dbReference>
<protein>
    <recommendedName>
        <fullName evidence="4">Zn(2)-C6 fungal-type domain-containing protein</fullName>
    </recommendedName>
</protein>
<organism evidence="5 6">
    <name type="scientific">Coprinellus micaceus</name>
    <name type="common">Glistening ink-cap mushroom</name>
    <name type="synonym">Coprinus micaceus</name>
    <dbReference type="NCBI Taxonomy" id="71717"/>
    <lineage>
        <taxon>Eukaryota</taxon>
        <taxon>Fungi</taxon>
        <taxon>Dikarya</taxon>
        <taxon>Basidiomycota</taxon>
        <taxon>Agaricomycotina</taxon>
        <taxon>Agaricomycetes</taxon>
        <taxon>Agaricomycetidae</taxon>
        <taxon>Agaricales</taxon>
        <taxon>Agaricineae</taxon>
        <taxon>Psathyrellaceae</taxon>
        <taxon>Coprinellus</taxon>
    </lineage>
</organism>
<dbReference type="EMBL" id="QPFP01000043">
    <property type="protein sequence ID" value="TEB27068.1"/>
    <property type="molecule type" value="Genomic_DNA"/>
</dbReference>
<dbReference type="CDD" id="cd00067">
    <property type="entry name" value="GAL4"/>
    <property type="match status" value="1"/>
</dbReference>
<gene>
    <name evidence="5" type="ORF">FA13DRAFT_1756136</name>
</gene>
<evidence type="ECO:0000256" key="2">
    <source>
        <dbReference type="ARBA" id="ARBA00023242"/>
    </source>
</evidence>
<evidence type="ECO:0000313" key="5">
    <source>
        <dbReference type="EMBL" id="TEB27068.1"/>
    </source>
</evidence>
<feature type="region of interest" description="Disordered" evidence="3">
    <location>
        <begin position="1"/>
        <end position="20"/>
    </location>
</feature>
<feature type="region of interest" description="Disordered" evidence="3">
    <location>
        <begin position="123"/>
        <end position="147"/>
    </location>
</feature>
<sequence>MGPHPSHKIHQSKKVQLSKSKGAVRAKTGCYTCRIRRKKCDEERTDRDTCRTCDRLRLECLGFGAKRPEWLRENRNVVALREQIKVFLASQGLIKGHSGAGPRPNDGGPQILRLSAAWDPHGTGHHGYHTSDSDSPPTRSLSLSDDDDRHRLMTSSIRDQPADIEPAWFPPIMNTYSVSSYTQSKFSIQTVFDEIRFDVSPLDSRGVPYSLAIYSTPVDYIPQVLVDDSIHTYYLLGDRSNLPSMIWESCQNHGLSQKALSLLTSIYYRRQQHPNQAVLTGSDMHAQLRSLLDELTKGNLDDPDNAIAALHGVSMFLFDGGQGAWLSFLQLASKYVSKVLHSQAYGNPKDALLYANWKDAFIVKTSIWFDAPHFLDEVRAMFNPNFPSVYDPSFDSNPQCSMMSPMGCENRIVWALAETSTLASWKDKEKANHRLNIMELVQKANEIEAQLSTRRASSSRSGSWRQEIFRCSTRLFLATVVNDDYPQVRKIQDCVDEVIQCYRNLFQPNNGLDMFSVSRSVIRSTVFAIYLAGSLTTDVEYRQELVGYLDRESAGRNSEGVGNCASIRKMLEDVWRDMAASPAQPVPWRLFLKEREILLV</sequence>
<comment type="caution">
    <text evidence="5">The sequence shown here is derived from an EMBL/GenBank/DDBJ whole genome shotgun (WGS) entry which is preliminary data.</text>
</comment>
<dbReference type="GO" id="GO:0000981">
    <property type="term" value="F:DNA-binding transcription factor activity, RNA polymerase II-specific"/>
    <property type="evidence" value="ECO:0007669"/>
    <property type="project" value="InterPro"/>
</dbReference>
<dbReference type="OrthoDB" id="5419315at2759"/>
<feature type="compositionally biased region" description="Basic residues" evidence="3">
    <location>
        <begin position="1"/>
        <end position="13"/>
    </location>
</feature>
<evidence type="ECO:0000256" key="1">
    <source>
        <dbReference type="ARBA" id="ARBA00004123"/>
    </source>
</evidence>
<proteinExistence type="predicted"/>
<evidence type="ECO:0000313" key="6">
    <source>
        <dbReference type="Proteomes" id="UP000298030"/>
    </source>
</evidence>
<reference evidence="5 6" key="1">
    <citation type="journal article" date="2019" name="Nat. Ecol. Evol.">
        <title>Megaphylogeny resolves global patterns of mushroom evolution.</title>
        <authorList>
            <person name="Varga T."/>
            <person name="Krizsan K."/>
            <person name="Foldi C."/>
            <person name="Dima B."/>
            <person name="Sanchez-Garcia M."/>
            <person name="Sanchez-Ramirez S."/>
            <person name="Szollosi G.J."/>
            <person name="Szarkandi J.G."/>
            <person name="Papp V."/>
            <person name="Albert L."/>
            <person name="Andreopoulos W."/>
            <person name="Angelini C."/>
            <person name="Antonin V."/>
            <person name="Barry K.W."/>
            <person name="Bougher N.L."/>
            <person name="Buchanan P."/>
            <person name="Buyck B."/>
            <person name="Bense V."/>
            <person name="Catcheside P."/>
            <person name="Chovatia M."/>
            <person name="Cooper J."/>
            <person name="Damon W."/>
            <person name="Desjardin D."/>
            <person name="Finy P."/>
            <person name="Geml J."/>
            <person name="Haridas S."/>
            <person name="Hughes K."/>
            <person name="Justo A."/>
            <person name="Karasinski D."/>
            <person name="Kautmanova I."/>
            <person name="Kiss B."/>
            <person name="Kocsube S."/>
            <person name="Kotiranta H."/>
            <person name="LaButti K.M."/>
            <person name="Lechner B.E."/>
            <person name="Liimatainen K."/>
            <person name="Lipzen A."/>
            <person name="Lukacs Z."/>
            <person name="Mihaltcheva S."/>
            <person name="Morgado L.N."/>
            <person name="Niskanen T."/>
            <person name="Noordeloos M.E."/>
            <person name="Ohm R.A."/>
            <person name="Ortiz-Santana B."/>
            <person name="Ovrebo C."/>
            <person name="Racz N."/>
            <person name="Riley R."/>
            <person name="Savchenko A."/>
            <person name="Shiryaev A."/>
            <person name="Soop K."/>
            <person name="Spirin V."/>
            <person name="Szebenyi C."/>
            <person name="Tomsovsky M."/>
            <person name="Tulloss R.E."/>
            <person name="Uehling J."/>
            <person name="Grigoriev I.V."/>
            <person name="Vagvolgyi C."/>
            <person name="Papp T."/>
            <person name="Martin F.M."/>
            <person name="Miettinen O."/>
            <person name="Hibbett D.S."/>
            <person name="Nagy L.G."/>
        </authorList>
    </citation>
    <scope>NUCLEOTIDE SEQUENCE [LARGE SCALE GENOMIC DNA]</scope>
    <source>
        <strain evidence="5 6">FP101781</strain>
    </source>
</reference>
<dbReference type="GO" id="GO:0008270">
    <property type="term" value="F:zinc ion binding"/>
    <property type="evidence" value="ECO:0007669"/>
    <property type="project" value="InterPro"/>
</dbReference>
<dbReference type="PANTHER" id="PTHR37534:SF20">
    <property type="entry name" value="PRO1A C6 ZINK-FINGER PROTEIN"/>
    <property type="match status" value="1"/>
</dbReference>
<dbReference type="InterPro" id="IPR021858">
    <property type="entry name" value="Fun_TF"/>
</dbReference>
<keyword evidence="2" id="KW-0539">Nucleus</keyword>
<dbReference type="AlphaFoldDB" id="A0A4Y7SZL2"/>
<dbReference type="InterPro" id="IPR036864">
    <property type="entry name" value="Zn2-C6_fun-type_DNA-bd_sf"/>
</dbReference>
<keyword evidence="6" id="KW-1185">Reference proteome</keyword>
<dbReference type="SUPFAM" id="SSF57701">
    <property type="entry name" value="Zn2/Cys6 DNA-binding domain"/>
    <property type="match status" value="1"/>
</dbReference>
<feature type="compositionally biased region" description="Low complexity" evidence="3">
    <location>
        <begin position="133"/>
        <end position="143"/>
    </location>
</feature>
<dbReference type="Pfam" id="PF11951">
    <property type="entry name" value="Fungal_trans_2"/>
    <property type="match status" value="1"/>
</dbReference>
<dbReference type="GO" id="GO:0005634">
    <property type="term" value="C:nucleus"/>
    <property type="evidence" value="ECO:0007669"/>
    <property type="project" value="UniProtKB-SubCell"/>
</dbReference>
<dbReference type="Pfam" id="PF00172">
    <property type="entry name" value="Zn_clus"/>
    <property type="match status" value="1"/>
</dbReference>
<dbReference type="InterPro" id="IPR001138">
    <property type="entry name" value="Zn2Cys6_DnaBD"/>
</dbReference>
<evidence type="ECO:0000259" key="4">
    <source>
        <dbReference type="PROSITE" id="PS50048"/>
    </source>
</evidence>
<feature type="domain" description="Zn(2)-C6 fungal-type" evidence="4">
    <location>
        <begin position="29"/>
        <end position="60"/>
    </location>
</feature>
<dbReference type="PROSITE" id="PS50048">
    <property type="entry name" value="ZN2_CY6_FUNGAL_2"/>
    <property type="match status" value="1"/>
</dbReference>